<dbReference type="GeneID" id="17294635"/>
<dbReference type="CDD" id="cd06782">
    <property type="entry name" value="cpPDZ_CPP-like"/>
    <property type="match status" value="1"/>
</dbReference>
<protein>
    <recommendedName>
        <fullName evidence="1">PDZ domain-containing protein</fullName>
    </recommendedName>
</protein>
<dbReference type="Proteomes" id="UP000011087">
    <property type="component" value="Unassembled WGS sequence"/>
</dbReference>
<dbReference type="KEGG" id="gtt:GUITHDRAFT_154836"/>
<dbReference type="Gene3D" id="2.30.42.10">
    <property type="match status" value="1"/>
</dbReference>
<dbReference type="InterPro" id="IPR041489">
    <property type="entry name" value="PDZ_6"/>
</dbReference>
<reference evidence="4" key="2">
    <citation type="submission" date="2012-11" db="EMBL/GenBank/DDBJ databases">
        <authorList>
            <person name="Kuo A."/>
            <person name="Curtis B.A."/>
            <person name="Tanifuji G."/>
            <person name="Burki F."/>
            <person name="Gruber A."/>
            <person name="Irimia M."/>
            <person name="Maruyama S."/>
            <person name="Arias M.C."/>
            <person name="Ball S.G."/>
            <person name="Gile G.H."/>
            <person name="Hirakawa Y."/>
            <person name="Hopkins J.F."/>
            <person name="Rensing S.A."/>
            <person name="Schmutz J."/>
            <person name="Symeonidi A."/>
            <person name="Elias M."/>
            <person name="Eveleigh R.J."/>
            <person name="Herman E.K."/>
            <person name="Klute M.J."/>
            <person name="Nakayama T."/>
            <person name="Obornik M."/>
            <person name="Reyes-Prieto A."/>
            <person name="Armbrust E.V."/>
            <person name="Aves S.J."/>
            <person name="Beiko R.G."/>
            <person name="Coutinho P."/>
            <person name="Dacks J.B."/>
            <person name="Durnford D.G."/>
            <person name="Fast N.M."/>
            <person name="Green B.R."/>
            <person name="Grisdale C."/>
            <person name="Hempe F."/>
            <person name="Henrissat B."/>
            <person name="Hoppner M.P."/>
            <person name="Ishida K.-I."/>
            <person name="Kim E."/>
            <person name="Koreny L."/>
            <person name="Kroth P.G."/>
            <person name="Liu Y."/>
            <person name="Malik S.-B."/>
            <person name="Maier U.G."/>
            <person name="McRose D."/>
            <person name="Mock T."/>
            <person name="Neilson J.A."/>
            <person name="Onodera N.T."/>
            <person name="Poole A.M."/>
            <person name="Pritham E.J."/>
            <person name="Richards T.A."/>
            <person name="Rocap G."/>
            <person name="Roy S.W."/>
            <person name="Sarai C."/>
            <person name="Schaack S."/>
            <person name="Shirato S."/>
            <person name="Slamovits C.H."/>
            <person name="Spencer D.F."/>
            <person name="Suzuki S."/>
            <person name="Worden A.Z."/>
            <person name="Zauner S."/>
            <person name="Barry K."/>
            <person name="Bell C."/>
            <person name="Bharti A.K."/>
            <person name="Crow J.A."/>
            <person name="Grimwood J."/>
            <person name="Kramer R."/>
            <person name="Lindquist E."/>
            <person name="Lucas S."/>
            <person name="Salamov A."/>
            <person name="McFadden G.I."/>
            <person name="Lane C.E."/>
            <person name="Keeling P.J."/>
            <person name="Gray M.W."/>
            <person name="Grigoriev I.V."/>
            <person name="Archibald J.M."/>
        </authorList>
    </citation>
    <scope>NUCLEOTIDE SEQUENCE</scope>
    <source>
        <strain evidence="4">CCMP2712</strain>
    </source>
</reference>
<evidence type="ECO:0000313" key="3">
    <source>
        <dbReference type="EnsemblProtists" id="EKX37972"/>
    </source>
</evidence>
<gene>
    <name evidence="2" type="ORF">GUITHDRAFT_154836</name>
</gene>
<reference evidence="3" key="3">
    <citation type="submission" date="2015-06" db="UniProtKB">
        <authorList>
            <consortium name="EnsemblProtists"/>
        </authorList>
    </citation>
    <scope>IDENTIFICATION</scope>
</reference>
<dbReference type="InterPro" id="IPR036034">
    <property type="entry name" value="PDZ_sf"/>
</dbReference>
<accession>L1IPG9</accession>
<keyword evidence="4" id="KW-1185">Reference proteome</keyword>
<dbReference type="InterPro" id="IPR001478">
    <property type="entry name" value="PDZ"/>
</dbReference>
<dbReference type="AlphaFoldDB" id="L1IPG9"/>
<feature type="domain" description="PDZ" evidence="1">
    <location>
        <begin position="24"/>
        <end position="78"/>
    </location>
</feature>
<reference evidence="2 4" key="1">
    <citation type="journal article" date="2012" name="Nature">
        <title>Algal genomes reveal evolutionary mosaicism and the fate of nucleomorphs.</title>
        <authorList>
            <consortium name="DOE Joint Genome Institute"/>
            <person name="Curtis B.A."/>
            <person name="Tanifuji G."/>
            <person name="Burki F."/>
            <person name="Gruber A."/>
            <person name="Irimia M."/>
            <person name="Maruyama S."/>
            <person name="Arias M.C."/>
            <person name="Ball S.G."/>
            <person name="Gile G.H."/>
            <person name="Hirakawa Y."/>
            <person name="Hopkins J.F."/>
            <person name="Kuo A."/>
            <person name="Rensing S.A."/>
            <person name="Schmutz J."/>
            <person name="Symeonidi A."/>
            <person name="Elias M."/>
            <person name="Eveleigh R.J."/>
            <person name="Herman E.K."/>
            <person name="Klute M.J."/>
            <person name="Nakayama T."/>
            <person name="Obornik M."/>
            <person name="Reyes-Prieto A."/>
            <person name="Armbrust E.V."/>
            <person name="Aves S.J."/>
            <person name="Beiko R.G."/>
            <person name="Coutinho P."/>
            <person name="Dacks J.B."/>
            <person name="Durnford D.G."/>
            <person name="Fast N.M."/>
            <person name="Green B.R."/>
            <person name="Grisdale C.J."/>
            <person name="Hempel F."/>
            <person name="Henrissat B."/>
            <person name="Hoppner M.P."/>
            <person name="Ishida K."/>
            <person name="Kim E."/>
            <person name="Koreny L."/>
            <person name="Kroth P.G."/>
            <person name="Liu Y."/>
            <person name="Malik S.B."/>
            <person name="Maier U.G."/>
            <person name="McRose D."/>
            <person name="Mock T."/>
            <person name="Neilson J.A."/>
            <person name="Onodera N.T."/>
            <person name="Poole A.M."/>
            <person name="Pritham E.J."/>
            <person name="Richards T.A."/>
            <person name="Rocap G."/>
            <person name="Roy S.W."/>
            <person name="Sarai C."/>
            <person name="Schaack S."/>
            <person name="Shirato S."/>
            <person name="Slamovits C.H."/>
            <person name="Spencer D.F."/>
            <person name="Suzuki S."/>
            <person name="Worden A.Z."/>
            <person name="Zauner S."/>
            <person name="Barry K."/>
            <person name="Bell C."/>
            <person name="Bharti A.K."/>
            <person name="Crow J.A."/>
            <person name="Grimwood J."/>
            <person name="Kramer R."/>
            <person name="Lindquist E."/>
            <person name="Lucas S."/>
            <person name="Salamov A."/>
            <person name="McFadden G.I."/>
            <person name="Lane C.E."/>
            <person name="Keeling P.J."/>
            <person name="Gray M.W."/>
            <person name="Grigoriev I.V."/>
            <person name="Archibald J.M."/>
        </authorList>
    </citation>
    <scope>NUCLEOTIDE SEQUENCE</scope>
    <source>
        <strain evidence="2 4">CCMP2712</strain>
    </source>
</reference>
<dbReference type="EMBL" id="JH993053">
    <property type="protein sequence ID" value="EKX37972.1"/>
    <property type="molecule type" value="Genomic_DNA"/>
</dbReference>
<dbReference type="SMART" id="SM00228">
    <property type="entry name" value="PDZ"/>
    <property type="match status" value="1"/>
</dbReference>
<evidence type="ECO:0000313" key="4">
    <source>
        <dbReference type="Proteomes" id="UP000011087"/>
    </source>
</evidence>
<name>L1IPG9_GUITC</name>
<dbReference type="SUPFAM" id="SSF50156">
    <property type="entry name" value="PDZ domain-like"/>
    <property type="match status" value="1"/>
</dbReference>
<dbReference type="Pfam" id="PF17820">
    <property type="entry name" value="PDZ_6"/>
    <property type="match status" value="1"/>
</dbReference>
<organism evidence="2">
    <name type="scientific">Guillardia theta (strain CCMP2712)</name>
    <name type="common">Cryptophyte</name>
    <dbReference type="NCBI Taxonomy" id="905079"/>
    <lineage>
        <taxon>Eukaryota</taxon>
        <taxon>Cryptophyceae</taxon>
        <taxon>Pyrenomonadales</taxon>
        <taxon>Geminigeraceae</taxon>
        <taxon>Guillardia</taxon>
    </lineage>
</organism>
<sequence>MFCCDCRSDKDREPASQQQLGTNTLSFTKKNLCGIGVNFRADSTGALLVSSLIPGGPAAVTGGIQAGDVLYQVDNTVVYRCPLSHVSSCLLGEEETIVNVTFLRDDMKVTKSIVRAPVANLMMIQKANEG</sequence>
<feature type="non-terminal residue" evidence="2">
    <location>
        <position position="1"/>
    </location>
</feature>
<evidence type="ECO:0000259" key="1">
    <source>
        <dbReference type="PROSITE" id="PS50106"/>
    </source>
</evidence>
<dbReference type="EnsemblProtists" id="EKX37972">
    <property type="protein sequence ID" value="EKX37972"/>
    <property type="gene ID" value="GUITHDRAFT_154836"/>
</dbReference>
<proteinExistence type="predicted"/>
<dbReference type="PROSITE" id="PS50106">
    <property type="entry name" value="PDZ"/>
    <property type="match status" value="1"/>
</dbReference>
<dbReference type="OrthoDB" id="66881at2759"/>
<dbReference type="RefSeq" id="XP_005824952.1">
    <property type="nucleotide sequence ID" value="XM_005824895.1"/>
</dbReference>
<dbReference type="PaxDb" id="55529-EKX37972"/>
<dbReference type="HOGENOM" id="CLU_159722_0_0_1"/>
<evidence type="ECO:0000313" key="2">
    <source>
        <dbReference type="EMBL" id="EKX37972.1"/>
    </source>
</evidence>